<evidence type="ECO:0000313" key="6">
    <source>
        <dbReference type="Proteomes" id="UP000240608"/>
    </source>
</evidence>
<dbReference type="CDD" id="cd01166">
    <property type="entry name" value="KdgK"/>
    <property type="match status" value="1"/>
</dbReference>
<evidence type="ECO:0000256" key="3">
    <source>
        <dbReference type="ARBA" id="ARBA00022777"/>
    </source>
</evidence>
<gene>
    <name evidence="5" type="ORF">C9994_04745</name>
</gene>
<keyword evidence="3 5" id="KW-0418">Kinase</keyword>
<comment type="caution">
    <text evidence="5">The sequence shown here is derived from an EMBL/GenBank/DDBJ whole genome shotgun (WGS) entry which is preliminary data.</text>
</comment>
<dbReference type="AlphaFoldDB" id="A0A2T4DTB0"/>
<organism evidence="5 6">
    <name type="scientific">Marivirga lumbricoides</name>
    <dbReference type="NCBI Taxonomy" id="1046115"/>
    <lineage>
        <taxon>Bacteria</taxon>
        <taxon>Pseudomonadati</taxon>
        <taxon>Bacteroidota</taxon>
        <taxon>Cytophagia</taxon>
        <taxon>Cytophagales</taxon>
        <taxon>Marivirgaceae</taxon>
        <taxon>Marivirga</taxon>
    </lineage>
</organism>
<evidence type="ECO:0000259" key="4">
    <source>
        <dbReference type="Pfam" id="PF00294"/>
    </source>
</evidence>
<sequence>MTKILCLGEILLRFQAEDYLKFLQSPTFKVHVGGSEANVAVALAQLNWSAGVLSALPEHDLADQAINYYRGFSLNTNHIYRLGSRMATYFMEQGAAMRGSKIIYDRAHAAINELTIHDVDWDAAFEGVTHFHWSAITPALSANAAELCAYAVQKAKDKKCHISADLHFRKNLWQFTEDVTQIMLSLIKSSDTINGDPFTWQQLTGMSFGTDQLATEAQPEDFESIYKNIQNSFPNVKHFGMLVRKIHHANHNSLTGLILSENDFVLSKKIDVNPIIERIGGGDAFMAGLLYGLESGNNLNEAINFATAISAIKHTILGDVFVGKLADVEEVITQTVPGKINR</sequence>
<protein>
    <submittedName>
        <fullName evidence="5">2-dehydro-3-deoxygluconokinase</fullName>
    </submittedName>
</protein>
<reference evidence="5 6" key="1">
    <citation type="submission" date="2018-03" db="EMBL/GenBank/DDBJ databases">
        <title>Cross-interface Injection: A General Nanoliter Liquid Handling Method Applied to Single Cells Genome Amplification Automated Nanoliter Liquid Handling Applied to Single Cell Multiple Displacement Amplification.</title>
        <authorList>
            <person name="Yun J."/>
            <person name="Xu P."/>
            <person name="Xu J."/>
            <person name="Dai X."/>
            <person name="Wang Y."/>
            <person name="Zheng X."/>
            <person name="Cao C."/>
            <person name="Yi Q."/>
            <person name="Zhu Y."/>
            <person name="Wang L."/>
            <person name="Dong Z."/>
            <person name="Huang Y."/>
            <person name="Huang L."/>
            <person name="Du W."/>
        </authorList>
    </citation>
    <scope>NUCLEOTIDE SEQUENCE [LARGE SCALE GENOMIC DNA]</scope>
    <source>
        <strain evidence="5 6">Z-D1-2</strain>
    </source>
</reference>
<dbReference type="InterPro" id="IPR011611">
    <property type="entry name" value="PfkB_dom"/>
</dbReference>
<comment type="similarity">
    <text evidence="1">Belongs to the carbohydrate kinase PfkB family.</text>
</comment>
<dbReference type="InterPro" id="IPR029056">
    <property type="entry name" value="Ribokinase-like"/>
</dbReference>
<evidence type="ECO:0000256" key="2">
    <source>
        <dbReference type="ARBA" id="ARBA00022679"/>
    </source>
</evidence>
<proteinExistence type="inferred from homology"/>
<dbReference type="EMBL" id="PYVU01000027">
    <property type="protein sequence ID" value="PTB97040.1"/>
    <property type="molecule type" value="Genomic_DNA"/>
</dbReference>
<dbReference type="SUPFAM" id="SSF53613">
    <property type="entry name" value="Ribokinase-like"/>
    <property type="match status" value="1"/>
</dbReference>
<evidence type="ECO:0000256" key="1">
    <source>
        <dbReference type="ARBA" id="ARBA00010688"/>
    </source>
</evidence>
<dbReference type="GO" id="GO:0016301">
    <property type="term" value="F:kinase activity"/>
    <property type="evidence" value="ECO:0007669"/>
    <property type="project" value="UniProtKB-KW"/>
</dbReference>
<dbReference type="InterPro" id="IPR052700">
    <property type="entry name" value="Carb_kinase_PfkB-like"/>
</dbReference>
<dbReference type="Gene3D" id="3.40.1190.20">
    <property type="match status" value="1"/>
</dbReference>
<keyword evidence="2" id="KW-0808">Transferase</keyword>
<feature type="domain" description="Carbohydrate kinase PfkB" evidence="4">
    <location>
        <begin position="276"/>
        <end position="313"/>
    </location>
</feature>
<name>A0A2T4DTB0_9BACT</name>
<evidence type="ECO:0000313" key="5">
    <source>
        <dbReference type="EMBL" id="PTB97040.1"/>
    </source>
</evidence>
<feature type="domain" description="Carbohydrate kinase PfkB" evidence="4">
    <location>
        <begin position="1"/>
        <end position="191"/>
    </location>
</feature>
<dbReference type="PANTHER" id="PTHR43320">
    <property type="entry name" value="SUGAR KINASE"/>
    <property type="match status" value="1"/>
</dbReference>
<accession>A0A2T4DTB0</accession>
<dbReference type="PANTHER" id="PTHR43320:SF2">
    <property type="entry name" value="2-DEHYDRO-3-DEOXYGLUCONOKINASE_2-DEHYDRO-3-DEOXYGALACTONOKINASE"/>
    <property type="match status" value="1"/>
</dbReference>
<dbReference type="Proteomes" id="UP000240608">
    <property type="component" value="Unassembled WGS sequence"/>
</dbReference>
<dbReference type="Pfam" id="PF00294">
    <property type="entry name" value="PfkB"/>
    <property type="match status" value="2"/>
</dbReference>